<dbReference type="SMART" id="SM00487">
    <property type="entry name" value="DEXDc"/>
    <property type="match status" value="1"/>
</dbReference>
<dbReference type="FunFam" id="3.40.50.10810:FF:000055">
    <property type="entry name" value="Protein CHROMATIN REMODELING 24"/>
    <property type="match status" value="1"/>
</dbReference>
<evidence type="ECO:0000313" key="11">
    <source>
        <dbReference type="Proteomes" id="UP000811609"/>
    </source>
</evidence>
<dbReference type="InterPro" id="IPR049730">
    <property type="entry name" value="SNF2/RAD54-like_C"/>
</dbReference>
<dbReference type="PROSITE" id="PS51194">
    <property type="entry name" value="HELICASE_CTER"/>
    <property type="match status" value="1"/>
</dbReference>
<comment type="similarity">
    <text evidence="1">Belongs to the SNF2/RAD54 helicase family.</text>
</comment>
<dbReference type="InterPro" id="IPR001650">
    <property type="entry name" value="Helicase_C-like"/>
</dbReference>
<evidence type="ECO:0000256" key="7">
    <source>
        <dbReference type="SAM" id="MobiDB-lite"/>
    </source>
</evidence>
<dbReference type="AlphaFoldDB" id="A0A8T1QSW2"/>
<proteinExistence type="inferred from homology"/>
<name>A0A8T1QSW2_CARIL</name>
<dbReference type="Proteomes" id="UP000811609">
    <property type="component" value="Chromosome 4"/>
</dbReference>
<sequence>MADKKSKKMPLSLNDRHYRLLQDFSAPPKPSSHDDDIPQFSGITDFDSPLEEGEAKPLKVHDNSCDDESIPQFSGITDYFPPEKEKLTKVKIEGRRRLCKVSTEDGNGSGNEVALDEPRFNDFTDFDSPPLKDVGEGVGENRGGNEIRDILNDLSAKFDILSIEKKRFPKRIEPVGDGLNIMKEKEMSEEKKLDLPEYASAGSSFSLASDTSDSSPDAIKVSGDEIENAAIEHEEQSHFGNVTDCNKVHGVKKNYEKPHRYEPGSVGGELMSRGHPFVTEIEENGLKNMGDSFEDGVHGMKKHGGVMKDDRQPRRMDKKLVHVQQSFVSKVEENGDEEDDCVVLSGNEMVNMVKGHGEKFKDESDDSDGVEVLGDCTDDSGLEKDGSIKLSGLKSTYKLPSKIAKMLYPHQRDGLRWLWSLHCQGKGGILGDDMGLGKTMQICGFLAGLFQSRLIKRAMVVAPKTLIPHWIKELSAVGLSEKIREYYGTCAKARQYELQYILQDRGVLLTTYDIVRNNSKSLRGDYYDDEGSEDSVTWDYMILDEGHLVKNPSTQRAKSLLEIPSAHRIIISGTPLQNNLKELWALFNFCCPELLGDKQWFKEKYEYAILRGNEKKASDREKRIGSAAAKDLRERIQPYFLRRLKSEVFSEDNTKTTAKLSKKNEVIVWLRLTSCQRQLYEAFLKSELVLSAFDGSPLAALTILKKICDHPLLLTKRAAEDVLEGMESILKPEDVNMAEKLAMHIADVAETKDLEENHDNVSCKIVFIMSLLDNLIPEGHSVLIFSQTRKMLNLIQDSIISKGYKFLRIDGTTKAGDRLRIVNDFQEGVGAPIFLLTSQVGGLGLTLTRADRVIVVDPAWNPSTDNQSVDRAYRIGQMKDVIVYRLMTCGTVEEKIYRKQIFKGGLFKTATEHKEQIRYFSQQDLRELFSIPAQGFDVSVTQQQLHEEHDCQHIMDAYLKAHIGFLETQGIAGVSHHSLLYSKTAPVQVIQEDEEVIRQR</sequence>
<evidence type="ECO:0000259" key="9">
    <source>
        <dbReference type="PROSITE" id="PS51194"/>
    </source>
</evidence>
<protein>
    <recommendedName>
        <fullName evidence="12">Protein CHROMATIN REMODELING 24</fullName>
    </recommendedName>
</protein>
<dbReference type="GO" id="GO:0016787">
    <property type="term" value="F:hydrolase activity"/>
    <property type="evidence" value="ECO:0007669"/>
    <property type="project" value="UniProtKB-KW"/>
</dbReference>
<feature type="domain" description="Helicase ATP-binding" evidence="8">
    <location>
        <begin position="419"/>
        <end position="593"/>
    </location>
</feature>
<evidence type="ECO:0000256" key="5">
    <source>
        <dbReference type="ARBA" id="ARBA00022840"/>
    </source>
</evidence>
<evidence type="ECO:0000256" key="1">
    <source>
        <dbReference type="ARBA" id="ARBA00007025"/>
    </source>
</evidence>
<feature type="domain" description="Helicase C-terminal" evidence="9">
    <location>
        <begin position="767"/>
        <end position="926"/>
    </location>
</feature>
<reference evidence="10" key="1">
    <citation type="submission" date="2020-12" db="EMBL/GenBank/DDBJ databases">
        <title>WGS assembly of Carya illinoinensis cv. Pawnee.</title>
        <authorList>
            <person name="Platts A."/>
            <person name="Shu S."/>
            <person name="Wright S."/>
            <person name="Barry K."/>
            <person name="Edger P."/>
            <person name="Pires J.C."/>
            <person name="Schmutz J."/>
        </authorList>
    </citation>
    <scope>NUCLEOTIDE SEQUENCE</scope>
    <source>
        <tissue evidence="10">Leaf</tissue>
    </source>
</reference>
<dbReference type="CDD" id="cd18793">
    <property type="entry name" value="SF2_C_SNF"/>
    <property type="match status" value="1"/>
</dbReference>
<evidence type="ECO:0008006" key="12">
    <source>
        <dbReference type="Google" id="ProtNLM"/>
    </source>
</evidence>
<dbReference type="GO" id="GO:0015616">
    <property type="term" value="F:DNA translocase activity"/>
    <property type="evidence" value="ECO:0007669"/>
    <property type="project" value="TreeGrafter"/>
</dbReference>
<keyword evidence="2" id="KW-0547">Nucleotide-binding</keyword>
<evidence type="ECO:0000313" key="10">
    <source>
        <dbReference type="EMBL" id="KAG6657293.1"/>
    </source>
</evidence>
<dbReference type="GO" id="GO:0004386">
    <property type="term" value="F:helicase activity"/>
    <property type="evidence" value="ECO:0007669"/>
    <property type="project" value="UniProtKB-KW"/>
</dbReference>
<comment type="caution">
    <text evidence="10">The sequence shown here is derived from an EMBL/GenBank/DDBJ whole genome shotgun (WGS) entry which is preliminary data.</text>
</comment>
<feature type="compositionally biased region" description="Basic and acidic residues" evidence="7">
    <location>
        <begin position="53"/>
        <end position="64"/>
    </location>
</feature>
<evidence type="ECO:0000256" key="6">
    <source>
        <dbReference type="ARBA" id="ARBA00023172"/>
    </source>
</evidence>
<keyword evidence="4" id="KW-0347">Helicase</keyword>
<dbReference type="InterPro" id="IPR050496">
    <property type="entry name" value="SNF2_RAD54_helicase_repair"/>
</dbReference>
<keyword evidence="11" id="KW-1185">Reference proteome</keyword>
<dbReference type="PANTHER" id="PTHR45629:SF7">
    <property type="entry name" value="DNA EXCISION REPAIR PROTEIN ERCC-6-RELATED"/>
    <property type="match status" value="1"/>
</dbReference>
<dbReference type="InterPro" id="IPR014001">
    <property type="entry name" value="Helicase_ATP-bd"/>
</dbReference>
<feature type="region of interest" description="Disordered" evidence="7">
    <location>
        <begin position="20"/>
        <end position="67"/>
    </location>
</feature>
<dbReference type="PANTHER" id="PTHR45629">
    <property type="entry name" value="SNF2/RAD54 FAMILY MEMBER"/>
    <property type="match status" value="1"/>
</dbReference>
<organism evidence="10 11">
    <name type="scientific">Carya illinoinensis</name>
    <name type="common">Pecan</name>
    <dbReference type="NCBI Taxonomy" id="32201"/>
    <lineage>
        <taxon>Eukaryota</taxon>
        <taxon>Viridiplantae</taxon>
        <taxon>Streptophyta</taxon>
        <taxon>Embryophyta</taxon>
        <taxon>Tracheophyta</taxon>
        <taxon>Spermatophyta</taxon>
        <taxon>Magnoliopsida</taxon>
        <taxon>eudicotyledons</taxon>
        <taxon>Gunneridae</taxon>
        <taxon>Pentapetalae</taxon>
        <taxon>rosids</taxon>
        <taxon>fabids</taxon>
        <taxon>Fagales</taxon>
        <taxon>Juglandaceae</taxon>
        <taxon>Carya</taxon>
    </lineage>
</organism>
<evidence type="ECO:0000256" key="2">
    <source>
        <dbReference type="ARBA" id="ARBA00022741"/>
    </source>
</evidence>
<evidence type="ECO:0000256" key="3">
    <source>
        <dbReference type="ARBA" id="ARBA00022801"/>
    </source>
</evidence>
<feature type="region of interest" description="Disordered" evidence="7">
    <location>
        <begin position="101"/>
        <end position="145"/>
    </location>
</feature>
<dbReference type="Pfam" id="PF00271">
    <property type="entry name" value="Helicase_C"/>
    <property type="match status" value="1"/>
</dbReference>
<dbReference type="Pfam" id="PF00176">
    <property type="entry name" value="SNF2-rel_dom"/>
    <property type="match status" value="1"/>
</dbReference>
<evidence type="ECO:0000259" key="8">
    <source>
        <dbReference type="PROSITE" id="PS51192"/>
    </source>
</evidence>
<gene>
    <name evidence="10" type="ORF">CIPAW_04G080100</name>
</gene>
<dbReference type="GO" id="GO:0005524">
    <property type="term" value="F:ATP binding"/>
    <property type="evidence" value="ECO:0007669"/>
    <property type="project" value="UniProtKB-KW"/>
</dbReference>
<keyword evidence="5" id="KW-0067">ATP-binding</keyword>
<keyword evidence="6" id="KW-0233">DNA recombination</keyword>
<accession>A0A8T1QSW2</accession>
<evidence type="ECO:0000256" key="4">
    <source>
        <dbReference type="ARBA" id="ARBA00022806"/>
    </source>
</evidence>
<keyword evidence="3" id="KW-0378">Hydrolase</keyword>
<dbReference type="EMBL" id="CM031812">
    <property type="protein sequence ID" value="KAG6657293.1"/>
    <property type="molecule type" value="Genomic_DNA"/>
</dbReference>
<dbReference type="GO" id="GO:0006310">
    <property type="term" value="P:DNA recombination"/>
    <property type="evidence" value="ECO:0007669"/>
    <property type="project" value="UniProtKB-KW"/>
</dbReference>
<dbReference type="PROSITE" id="PS51192">
    <property type="entry name" value="HELICASE_ATP_BIND_1"/>
    <property type="match status" value="1"/>
</dbReference>
<dbReference type="SMART" id="SM00490">
    <property type="entry name" value="HELICc"/>
    <property type="match status" value="1"/>
</dbReference>
<dbReference type="InterPro" id="IPR000330">
    <property type="entry name" value="SNF2_N"/>
</dbReference>